<evidence type="ECO:0000256" key="3">
    <source>
        <dbReference type="ARBA" id="ARBA00022946"/>
    </source>
</evidence>
<dbReference type="PANTHER" id="PTHR28163:SF1">
    <property type="entry name" value="PROTEIN PET117 HOMOLOG, MITOCHONDRIAL"/>
    <property type="match status" value="1"/>
</dbReference>
<evidence type="ECO:0000313" key="6">
    <source>
        <dbReference type="EMBL" id="KAL2912379.1"/>
    </source>
</evidence>
<reference evidence="6 7" key="1">
    <citation type="submission" date="2023-09" db="EMBL/GenBank/DDBJ databases">
        <title>Pangenome analysis of Batrachochytrium dendrobatidis and related Chytrids.</title>
        <authorList>
            <person name="Yacoub M.N."/>
            <person name="Stajich J.E."/>
            <person name="James T.Y."/>
        </authorList>
    </citation>
    <scope>NUCLEOTIDE SEQUENCE [LARGE SCALE GENOMIC DNA]</scope>
    <source>
        <strain evidence="6 7">JEL0888</strain>
    </source>
</reference>
<evidence type="ECO:0000256" key="5">
    <source>
        <dbReference type="SAM" id="MobiDB-lite"/>
    </source>
</evidence>
<keyword evidence="7" id="KW-1185">Reference proteome</keyword>
<dbReference type="Proteomes" id="UP001527925">
    <property type="component" value="Unassembled WGS sequence"/>
</dbReference>
<sequence>MSQRSKIALGAAAAFAAATIVGVHVLKTVEAQWRRVGIERDDQRRSAKRLENEAEMLRMQELRRALEQDQAVSRNSFLQLQQPQQPPPGQPRPA</sequence>
<protein>
    <submittedName>
        <fullName evidence="6">Uncharacterized protein</fullName>
    </submittedName>
</protein>
<name>A0ABR4MYQ7_9FUNG</name>
<comment type="caution">
    <text evidence="6">The sequence shown here is derived from an EMBL/GenBank/DDBJ whole genome shotgun (WGS) entry which is preliminary data.</text>
</comment>
<dbReference type="Pfam" id="PF15786">
    <property type="entry name" value="PET117"/>
    <property type="match status" value="1"/>
</dbReference>
<evidence type="ECO:0000256" key="2">
    <source>
        <dbReference type="ARBA" id="ARBA00008197"/>
    </source>
</evidence>
<dbReference type="EMBL" id="JADGIZ020000069">
    <property type="protein sequence ID" value="KAL2912379.1"/>
    <property type="molecule type" value="Genomic_DNA"/>
</dbReference>
<accession>A0ABR4MYQ7</accession>
<keyword evidence="4" id="KW-0496">Mitochondrion</keyword>
<evidence type="ECO:0000256" key="4">
    <source>
        <dbReference type="ARBA" id="ARBA00023128"/>
    </source>
</evidence>
<feature type="region of interest" description="Disordered" evidence="5">
    <location>
        <begin position="73"/>
        <end position="94"/>
    </location>
</feature>
<evidence type="ECO:0000256" key="1">
    <source>
        <dbReference type="ARBA" id="ARBA00004173"/>
    </source>
</evidence>
<feature type="compositionally biased region" description="Pro residues" evidence="5">
    <location>
        <begin position="84"/>
        <end position="94"/>
    </location>
</feature>
<dbReference type="PANTHER" id="PTHR28163">
    <property type="entry name" value="PROTEIN PET117 HOMOLOG, MITOCHONDRIAL"/>
    <property type="match status" value="1"/>
</dbReference>
<dbReference type="InterPro" id="IPR031568">
    <property type="entry name" value="Pet117"/>
</dbReference>
<organism evidence="6 7">
    <name type="scientific">Polyrhizophydium stewartii</name>
    <dbReference type="NCBI Taxonomy" id="2732419"/>
    <lineage>
        <taxon>Eukaryota</taxon>
        <taxon>Fungi</taxon>
        <taxon>Fungi incertae sedis</taxon>
        <taxon>Chytridiomycota</taxon>
        <taxon>Chytridiomycota incertae sedis</taxon>
        <taxon>Chytridiomycetes</taxon>
        <taxon>Rhizophydiales</taxon>
        <taxon>Rhizophydiales incertae sedis</taxon>
        <taxon>Polyrhizophydium</taxon>
    </lineage>
</organism>
<gene>
    <name evidence="6" type="ORF">HK105_208153</name>
</gene>
<comment type="subcellular location">
    <subcellularLocation>
        <location evidence="1">Mitochondrion</location>
    </subcellularLocation>
</comment>
<proteinExistence type="inferred from homology"/>
<evidence type="ECO:0000313" key="7">
    <source>
        <dbReference type="Proteomes" id="UP001527925"/>
    </source>
</evidence>
<keyword evidence="3" id="KW-0809">Transit peptide</keyword>
<comment type="similarity">
    <text evidence="2">Belongs to the PET117 family.</text>
</comment>